<name>A0A239PQD8_9PROT</name>
<dbReference type="GO" id="GO:0043565">
    <property type="term" value="F:sequence-specific DNA binding"/>
    <property type="evidence" value="ECO:0007669"/>
    <property type="project" value="InterPro"/>
</dbReference>
<dbReference type="InterPro" id="IPR019885">
    <property type="entry name" value="Tscrpt_reg_HTH_AsnC-type_CS"/>
</dbReference>
<dbReference type="SUPFAM" id="SSF54909">
    <property type="entry name" value="Dimeric alpha+beta barrel"/>
    <property type="match status" value="1"/>
</dbReference>
<dbReference type="InterPro" id="IPR000485">
    <property type="entry name" value="AsnC-type_HTH_dom"/>
</dbReference>
<organism evidence="5 6">
    <name type="scientific">Amphiplicatus metriothermophilus</name>
    <dbReference type="NCBI Taxonomy" id="1519374"/>
    <lineage>
        <taxon>Bacteria</taxon>
        <taxon>Pseudomonadati</taxon>
        <taxon>Pseudomonadota</taxon>
        <taxon>Alphaproteobacteria</taxon>
        <taxon>Parvularculales</taxon>
        <taxon>Parvularculaceae</taxon>
        <taxon>Amphiplicatus</taxon>
    </lineage>
</organism>
<dbReference type="GO" id="GO:0006355">
    <property type="term" value="P:regulation of DNA-templated transcription"/>
    <property type="evidence" value="ECO:0007669"/>
    <property type="project" value="UniProtKB-ARBA"/>
</dbReference>
<dbReference type="InterPro" id="IPR036388">
    <property type="entry name" value="WH-like_DNA-bd_sf"/>
</dbReference>
<dbReference type="InterPro" id="IPR011991">
    <property type="entry name" value="ArsR-like_HTH"/>
</dbReference>
<evidence type="ECO:0000259" key="4">
    <source>
        <dbReference type="PROSITE" id="PS50956"/>
    </source>
</evidence>
<dbReference type="Proteomes" id="UP000198346">
    <property type="component" value="Unassembled WGS sequence"/>
</dbReference>
<keyword evidence="1" id="KW-0805">Transcription regulation</keyword>
<evidence type="ECO:0000256" key="2">
    <source>
        <dbReference type="ARBA" id="ARBA00023125"/>
    </source>
</evidence>
<gene>
    <name evidence="5" type="ORF">SAMN06297382_1380</name>
</gene>
<sequence length="158" mass="18091">MTMSLDAQDRKILAALQKRGRLSSQELAEETGVSPATCWRRLKALEEAGVIEAYRAVLDREKLGLAVCAFVHVSIERQYPEYVDEIEEKIRRRPEVLECYATTGDADFTLRVVARDIADYDRFLQKFLFELPGVGRVRSSIALREIKQTTELPLERES</sequence>
<evidence type="ECO:0000313" key="6">
    <source>
        <dbReference type="Proteomes" id="UP000198346"/>
    </source>
</evidence>
<dbReference type="EMBL" id="FZQA01000002">
    <property type="protein sequence ID" value="SNT72340.1"/>
    <property type="molecule type" value="Genomic_DNA"/>
</dbReference>
<dbReference type="PRINTS" id="PR00033">
    <property type="entry name" value="HTHASNC"/>
</dbReference>
<dbReference type="InterPro" id="IPR019887">
    <property type="entry name" value="Tscrpt_reg_AsnC/Lrp_C"/>
</dbReference>
<keyword evidence="2" id="KW-0238">DNA-binding</keyword>
<dbReference type="Gene3D" id="1.10.10.10">
    <property type="entry name" value="Winged helix-like DNA-binding domain superfamily/Winged helix DNA-binding domain"/>
    <property type="match status" value="1"/>
</dbReference>
<dbReference type="AlphaFoldDB" id="A0A239PQD8"/>
<dbReference type="InterPro" id="IPR019888">
    <property type="entry name" value="Tscrpt_reg_AsnC-like"/>
</dbReference>
<evidence type="ECO:0000256" key="3">
    <source>
        <dbReference type="ARBA" id="ARBA00023163"/>
    </source>
</evidence>
<dbReference type="CDD" id="cd00090">
    <property type="entry name" value="HTH_ARSR"/>
    <property type="match status" value="1"/>
</dbReference>
<dbReference type="GO" id="GO:0043200">
    <property type="term" value="P:response to amino acid"/>
    <property type="evidence" value="ECO:0007669"/>
    <property type="project" value="TreeGrafter"/>
</dbReference>
<proteinExistence type="predicted"/>
<dbReference type="PROSITE" id="PS00519">
    <property type="entry name" value="HTH_ASNC_1"/>
    <property type="match status" value="1"/>
</dbReference>
<dbReference type="Pfam" id="PF01037">
    <property type="entry name" value="AsnC_trans_reg"/>
    <property type="match status" value="1"/>
</dbReference>
<dbReference type="InterPro" id="IPR011008">
    <property type="entry name" value="Dimeric_a/b-barrel"/>
</dbReference>
<dbReference type="Pfam" id="PF13412">
    <property type="entry name" value="HTH_24"/>
    <property type="match status" value="1"/>
</dbReference>
<dbReference type="PANTHER" id="PTHR30154:SF34">
    <property type="entry name" value="TRANSCRIPTIONAL REGULATOR AZLB"/>
    <property type="match status" value="1"/>
</dbReference>
<dbReference type="SMART" id="SM00344">
    <property type="entry name" value="HTH_ASNC"/>
    <property type="match status" value="1"/>
</dbReference>
<accession>A0A239PQD8</accession>
<dbReference type="Gene3D" id="3.30.70.920">
    <property type="match status" value="1"/>
</dbReference>
<keyword evidence="6" id="KW-1185">Reference proteome</keyword>
<dbReference type="InterPro" id="IPR036390">
    <property type="entry name" value="WH_DNA-bd_sf"/>
</dbReference>
<dbReference type="OrthoDB" id="9812082at2"/>
<dbReference type="PANTHER" id="PTHR30154">
    <property type="entry name" value="LEUCINE-RESPONSIVE REGULATORY PROTEIN"/>
    <property type="match status" value="1"/>
</dbReference>
<dbReference type="PROSITE" id="PS50956">
    <property type="entry name" value="HTH_ASNC_2"/>
    <property type="match status" value="1"/>
</dbReference>
<protein>
    <submittedName>
        <fullName evidence="5">Transcriptional regulator, AsnC family</fullName>
    </submittedName>
</protein>
<reference evidence="5 6" key="1">
    <citation type="submission" date="2017-07" db="EMBL/GenBank/DDBJ databases">
        <authorList>
            <person name="Sun Z.S."/>
            <person name="Albrecht U."/>
            <person name="Echele G."/>
            <person name="Lee C.C."/>
        </authorList>
    </citation>
    <scope>NUCLEOTIDE SEQUENCE [LARGE SCALE GENOMIC DNA]</scope>
    <source>
        <strain evidence="5 6">CGMCC 1.12710</strain>
    </source>
</reference>
<dbReference type="SUPFAM" id="SSF46785">
    <property type="entry name" value="Winged helix' DNA-binding domain"/>
    <property type="match status" value="1"/>
</dbReference>
<dbReference type="RefSeq" id="WP_089411842.1">
    <property type="nucleotide sequence ID" value="NZ_FZQA01000002.1"/>
</dbReference>
<dbReference type="GO" id="GO:0005829">
    <property type="term" value="C:cytosol"/>
    <property type="evidence" value="ECO:0007669"/>
    <property type="project" value="TreeGrafter"/>
</dbReference>
<feature type="domain" description="HTH asnC-type" evidence="4">
    <location>
        <begin position="5"/>
        <end position="66"/>
    </location>
</feature>
<evidence type="ECO:0000313" key="5">
    <source>
        <dbReference type="EMBL" id="SNT72340.1"/>
    </source>
</evidence>
<evidence type="ECO:0000256" key="1">
    <source>
        <dbReference type="ARBA" id="ARBA00023015"/>
    </source>
</evidence>
<keyword evidence="3" id="KW-0804">Transcription</keyword>